<organism evidence="1 2">
    <name type="scientific">Cellulosimicrobium composti</name>
    <dbReference type="NCBI Taxonomy" id="2672572"/>
    <lineage>
        <taxon>Bacteria</taxon>
        <taxon>Bacillati</taxon>
        <taxon>Actinomycetota</taxon>
        <taxon>Actinomycetes</taxon>
        <taxon>Micrococcales</taxon>
        <taxon>Promicromonosporaceae</taxon>
        <taxon>Cellulosimicrobium</taxon>
    </lineage>
</organism>
<dbReference type="EMBL" id="WMKA01000030">
    <property type="protein sequence ID" value="MTG89802.1"/>
    <property type="molecule type" value="Genomic_DNA"/>
</dbReference>
<dbReference type="AlphaFoldDB" id="A0A6N7ZK68"/>
<proteinExistence type="predicted"/>
<reference evidence="1 2" key="1">
    <citation type="submission" date="2019-11" db="EMBL/GenBank/DDBJ databases">
        <title>Cellulosimicrobium composti sp. nov. isolated from a compost.</title>
        <authorList>
            <person name="Yang Y."/>
        </authorList>
    </citation>
    <scope>NUCLEOTIDE SEQUENCE [LARGE SCALE GENOMIC DNA]</scope>
    <source>
        <strain evidence="1 2">BIT-GX5</strain>
    </source>
</reference>
<name>A0A6N7ZK68_9MICO</name>
<sequence length="217" mass="23443">MVTWDDDASAGVWIARRLGEFGPTVDGTVPREYTAYAGVAHPGWDDDGTLVAQSAALAAALAPFTGEQPVHLALWTGHGFLYDHGTDPRTTSGVAPFVSWSPDEPPPSPQERERALDEAWAGITATLVERPAAPMLLLPHREYHLWTGTLADAAGFRAHDQPPNLWWPEDRSWFVGTEIDAAATYVGGSDAVVEALCADPALRATRVAPSDRMLFDD</sequence>
<evidence type="ECO:0000313" key="2">
    <source>
        <dbReference type="Proteomes" id="UP000440668"/>
    </source>
</evidence>
<gene>
    <name evidence="1" type="ORF">GJV82_12720</name>
</gene>
<protein>
    <submittedName>
        <fullName evidence="1">Uncharacterized protein</fullName>
    </submittedName>
</protein>
<accession>A0A6N7ZK68</accession>
<comment type="caution">
    <text evidence="1">The sequence shown here is derived from an EMBL/GenBank/DDBJ whole genome shotgun (WGS) entry which is preliminary data.</text>
</comment>
<evidence type="ECO:0000313" key="1">
    <source>
        <dbReference type="EMBL" id="MTG89802.1"/>
    </source>
</evidence>
<dbReference type="RefSeq" id="WP_155099486.1">
    <property type="nucleotide sequence ID" value="NZ_WMKA01000030.1"/>
</dbReference>
<dbReference type="Proteomes" id="UP000440668">
    <property type="component" value="Unassembled WGS sequence"/>
</dbReference>